<feature type="region of interest" description="Disordered" evidence="5">
    <location>
        <begin position="1"/>
        <end position="21"/>
    </location>
</feature>
<evidence type="ECO:0000256" key="1">
    <source>
        <dbReference type="ARBA" id="ARBA00005179"/>
    </source>
</evidence>
<evidence type="ECO:0008006" key="8">
    <source>
        <dbReference type="Google" id="ProtNLM"/>
    </source>
</evidence>
<dbReference type="Gene3D" id="3.40.50.150">
    <property type="entry name" value="Vaccinia Virus protein VP39"/>
    <property type="match status" value="1"/>
</dbReference>
<dbReference type="PANTHER" id="PTHR35897">
    <property type="entry name" value="METHYLTRANSFERASE AUSD"/>
    <property type="match status" value="1"/>
</dbReference>
<evidence type="ECO:0000256" key="3">
    <source>
        <dbReference type="ARBA" id="ARBA00022691"/>
    </source>
</evidence>
<dbReference type="InterPro" id="IPR051654">
    <property type="entry name" value="Meroterpenoid_MTases"/>
</dbReference>
<dbReference type="EMBL" id="AYKW01000005">
    <property type="protein sequence ID" value="PIL34359.1"/>
    <property type="molecule type" value="Genomic_DNA"/>
</dbReference>
<keyword evidence="3" id="KW-0949">S-adenosyl-L-methionine</keyword>
<dbReference type="SUPFAM" id="SSF53335">
    <property type="entry name" value="S-adenosyl-L-methionine-dependent methyltransferases"/>
    <property type="match status" value="1"/>
</dbReference>
<evidence type="ECO:0000256" key="2">
    <source>
        <dbReference type="ARBA" id="ARBA00022679"/>
    </source>
</evidence>
<keyword evidence="2" id="KW-0808">Transferase</keyword>
<gene>
    <name evidence="6" type="ORF">GSI_03134</name>
</gene>
<sequence>MVANVPSEASQQAPKRDPNAFPLDERMFSLLREEDLELIKQYTGIQDREQLRAHIIDIQKEAYPVMPYQCIRYFSFAASRANRIPSYDCILKLAKEDEGAVFLDVGTCFGTDLRKVVSDGWDVKNVVATDIQPAFWAMGHKLFHTTPASFPAVFVPGNVLADEHLQIFPGQPSRSAINGPRPDLASLTSLNPLRGHVSAIHAANVFHLFSEAEQLRLARGLAGLLSPLPGSIIAGSHCGAHEKSEKTASKFMQFLHSPESWTELWDGEVFARGTVKVEAELVYYRNEFAAREFFLLRWSVVRL</sequence>
<dbReference type="AlphaFoldDB" id="A0A2G8SKR6"/>
<comment type="caution">
    <text evidence="6">The sequence shown here is derived from an EMBL/GenBank/DDBJ whole genome shotgun (WGS) entry which is preliminary data.</text>
</comment>
<dbReference type="PANTHER" id="PTHR35897:SF1">
    <property type="entry name" value="METHYLTRANSFERASE AUSD"/>
    <property type="match status" value="1"/>
</dbReference>
<accession>A0A2G8SKR6</accession>
<comment type="pathway">
    <text evidence="1">Secondary metabolite biosynthesis.</text>
</comment>
<comment type="similarity">
    <text evidence="4">Belongs to the class I-like SAM-binding methyltransferase superfamily.</text>
</comment>
<evidence type="ECO:0000313" key="6">
    <source>
        <dbReference type="EMBL" id="PIL34359.1"/>
    </source>
</evidence>
<dbReference type="OrthoDB" id="2094832at2759"/>
<evidence type="ECO:0000313" key="7">
    <source>
        <dbReference type="Proteomes" id="UP000230002"/>
    </source>
</evidence>
<protein>
    <recommendedName>
        <fullName evidence="8">Methyltransferase domain-containing protein</fullName>
    </recommendedName>
</protein>
<dbReference type="STRING" id="1077348.A0A2G8SKR6"/>
<proteinExistence type="inferred from homology"/>
<name>A0A2G8SKR6_9APHY</name>
<keyword evidence="7" id="KW-1185">Reference proteome</keyword>
<dbReference type="InterPro" id="IPR029063">
    <property type="entry name" value="SAM-dependent_MTases_sf"/>
</dbReference>
<dbReference type="Proteomes" id="UP000230002">
    <property type="component" value="Unassembled WGS sequence"/>
</dbReference>
<dbReference type="GO" id="GO:0016740">
    <property type="term" value="F:transferase activity"/>
    <property type="evidence" value="ECO:0007669"/>
    <property type="project" value="UniProtKB-KW"/>
</dbReference>
<organism evidence="6 7">
    <name type="scientific">Ganoderma sinense ZZ0214-1</name>
    <dbReference type="NCBI Taxonomy" id="1077348"/>
    <lineage>
        <taxon>Eukaryota</taxon>
        <taxon>Fungi</taxon>
        <taxon>Dikarya</taxon>
        <taxon>Basidiomycota</taxon>
        <taxon>Agaricomycotina</taxon>
        <taxon>Agaricomycetes</taxon>
        <taxon>Polyporales</taxon>
        <taxon>Polyporaceae</taxon>
        <taxon>Ganoderma</taxon>
    </lineage>
</organism>
<reference evidence="6 7" key="1">
    <citation type="journal article" date="2015" name="Sci. Rep.">
        <title>Chromosome-level genome map provides insights into diverse defense mechanisms in the medicinal fungus Ganoderma sinense.</title>
        <authorList>
            <person name="Zhu Y."/>
            <person name="Xu J."/>
            <person name="Sun C."/>
            <person name="Zhou S."/>
            <person name="Xu H."/>
            <person name="Nelson D.R."/>
            <person name="Qian J."/>
            <person name="Song J."/>
            <person name="Luo H."/>
            <person name="Xiang L."/>
            <person name="Li Y."/>
            <person name="Xu Z."/>
            <person name="Ji A."/>
            <person name="Wang L."/>
            <person name="Lu S."/>
            <person name="Hayward A."/>
            <person name="Sun W."/>
            <person name="Li X."/>
            <person name="Schwartz D.C."/>
            <person name="Wang Y."/>
            <person name="Chen S."/>
        </authorList>
    </citation>
    <scope>NUCLEOTIDE SEQUENCE [LARGE SCALE GENOMIC DNA]</scope>
    <source>
        <strain evidence="6 7">ZZ0214-1</strain>
    </source>
</reference>
<evidence type="ECO:0000256" key="4">
    <source>
        <dbReference type="ARBA" id="ARBA00038314"/>
    </source>
</evidence>
<evidence type="ECO:0000256" key="5">
    <source>
        <dbReference type="SAM" id="MobiDB-lite"/>
    </source>
</evidence>